<organism evidence="2 4">
    <name type="scientific">Reticulomyxa filosa</name>
    <dbReference type="NCBI Taxonomy" id="46433"/>
    <lineage>
        <taxon>Eukaryota</taxon>
        <taxon>Sar</taxon>
        <taxon>Rhizaria</taxon>
        <taxon>Retaria</taxon>
        <taxon>Foraminifera</taxon>
        <taxon>Monothalamids</taxon>
        <taxon>Reticulomyxidae</taxon>
        <taxon>Reticulomyxa</taxon>
    </lineage>
</organism>
<evidence type="ECO:0000256" key="1">
    <source>
        <dbReference type="SAM" id="MobiDB-lite"/>
    </source>
</evidence>
<evidence type="ECO:0000313" key="2">
    <source>
        <dbReference type="EMBL" id="ETO17186.1"/>
    </source>
</evidence>
<evidence type="ECO:0000313" key="4">
    <source>
        <dbReference type="Proteomes" id="UP000023152"/>
    </source>
</evidence>
<dbReference type="EMBL" id="ASPP01004937">
    <property type="protein sequence ID" value="ETO31441.1"/>
    <property type="molecule type" value="Genomic_DNA"/>
</dbReference>
<protein>
    <submittedName>
        <fullName evidence="2">Uncharacterized protein</fullName>
    </submittedName>
</protein>
<dbReference type="Proteomes" id="UP000023152">
    <property type="component" value="Unassembled WGS sequence"/>
</dbReference>
<gene>
    <name evidence="3" type="ORF">RFI_05679</name>
    <name evidence="2" type="ORF">RFI_20142</name>
</gene>
<accession>X6MU34</accession>
<comment type="caution">
    <text evidence="2">The sequence shown here is derived from an EMBL/GenBank/DDBJ whole genome shotgun (WGS) entry which is preliminary data.</text>
</comment>
<dbReference type="AlphaFoldDB" id="X6MU34"/>
<evidence type="ECO:0000313" key="3">
    <source>
        <dbReference type="EMBL" id="ETO31441.1"/>
    </source>
</evidence>
<name>X6MU34_RETFI</name>
<feature type="region of interest" description="Disordered" evidence="1">
    <location>
        <begin position="1"/>
        <end position="23"/>
    </location>
</feature>
<sequence length="183" mass="20911">MAENTEESTEQKLEEKENNVSEQKEVKQGLQQFIGRIQMSKDPIKYYTGNFAMSGEVKVDEKLVMNAVQEKIKSENVTKDEILGTSGLVTVNFENEQYTFQFVRNSTSGDNEVEYTLCLRCHGTTDDVETMLNHIHEHHINELGDVNTNDVNSIMGFWSKILTPYASAVQIVDQKQEKLEINK</sequence>
<keyword evidence="4" id="KW-1185">Reference proteome</keyword>
<reference evidence="2 4" key="1">
    <citation type="journal article" date="2013" name="Curr. Biol.">
        <title>The Genome of the Foraminiferan Reticulomyxa filosa.</title>
        <authorList>
            <person name="Glockner G."/>
            <person name="Hulsmann N."/>
            <person name="Schleicher M."/>
            <person name="Noegel A.A."/>
            <person name="Eichinger L."/>
            <person name="Gallinger C."/>
            <person name="Pawlowski J."/>
            <person name="Sierra R."/>
            <person name="Euteneuer U."/>
            <person name="Pillet L."/>
            <person name="Moustafa A."/>
            <person name="Platzer M."/>
            <person name="Groth M."/>
            <person name="Szafranski K."/>
            <person name="Schliwa M."/>
        </authorList>
    </citation>
    <scope>NUCLEOTIDE SEQUENCE [LARGE SCALE GENOMIC DNA]</scope>
</reference>
<reference evidence="2" key="2">
    <citation type="submission" date="2013-05" db="EMBL/GenBank/DDBJ databases">
        <authorList>
            <person name="Gloeckner G."/>
            <person name="Szafranski K."/>
            <person name="Schliwa M."/>
        </authorList>
    </citation>
    <scope>NUCLEOTIDE SEQUENCE</scope>
</reference>
<proteinExistence type="predicted"/>
<feature type="compositionally biased region" description="Basic and acidic residues" evidence="1">
    <location>
        <begin position="9"/>
        <end position="23"/>
    </location>
</feature>
<dbReference type="EMBL" id="ASPP01017125">
    <property type="protein sequence ID" value="ETO17186.1"/>
    <property type="molecule type" value="Genomic_DNA"/>
</dbReference>